<evidence type="ECO:0000256" key="1">
    <source>
        <dbReference type="SAM" id="Coils"/>
    </source>
</evidence>
<accession>A0A4Y3QIK1</accession>
<gene>
    <name evidence="2" type="ORF">MTE01_09370</name>
</gene>
<proteinExistence type="predicted"/>
<organism evidence="2 3">
    <name type="scientific">Microbacterium testaceum</name>
    <name type="common">Aureobacterium testaceum</name>
    <name type="synonym">Brevibacterium testaceum</name>
    <dbReference type="NCBI Taxonomy" id="2033"/>
    <lineage>
        <taxon>Bacteria</taxon>
        <taxon>Bacillati</taxon>
        <taxon>Actinomycetota</taxon>
        <taxon>Actinomycetes</taxon>
        <taxon>Micrococcales</taxon>
        <taxon>Microbacteriaceae</taxon>
        <taxon>Microbacterium</taxon>
    </lineage>
</organism>
<dbReference type="Proteomes" id="UP000319525">
    <property type="component" value="Unassembled WGS sequence"/>
</dbReference>
<dbReference type="AlphaFoldDB" id="A0A4Y3QIK1"/>
<evidence type="ECO:0000313" key="3">
    <source>
        <dbReference type="Proteomes" id="UP000319525"/>
    </source>
</evidence>
<feature type="coiled-coil region" evidence="1">
    <location>
        <begin position="114"/>
        <end position="141"/>
    </location>
</feature>
<keyword evidence="1" id="KW-0175">Coiled coil</keyword>
<reference evidence="2 3" key="1">
    <citation type="submission" date="2019-06" db="EMBL/GenBank/DDBJ databases">
        <title>Whole genome shotgun sequence of Microbacterium testaceum NBRC 12675.</title>
        <authorList>
            <person name="Hosoyama A."/>
            <person name="Uohara A."/>
            <person name="Ohji S."/>
            <person name="Ichikawa N."/>
        </authorList>
    </citation>
    <scope>NUCLEOTIDE SEQUENCE [LARGE SCALE GENOMIC DNA]</scope>
    <source>
        <strain evidence="2 3">NBRC 12675</strain>
    </source>
</reference>
<name>A0A4Y3QIK1_MICTE</name>
<comment type="caution">
    <text evidence="2">The sequence shown here is derived from an EMBL/GenBank/DDBJ whole genome shotgun (WGS) entry which is preliminary data.</text>
</comment>
<sequence length="592" mass="63035">MTARNVPRRVVDVIATTPRDALLLALLQNLALGLADREAPTPRLRLLRRLEDGHLQRLASWPENEEGSESARADPHVVPGVGVLEIVPPPDLAVARRRRLLVESCAWLGATVRADRALRELERARQDALSSEQDAEQAEVRAARVREGERIRLVDSITTTTVADVAELRRRLSTPAEAVEWPAVHALTERLIDELRDTVRGVFPAMLPTCGAEETLRELAAASVSPVTVVGDLGRRTSWDVESGFYHAVAGVLRAMARTGVPLTLALHRASGLVAAVRGGGLDGDAVERALRMEIERIGSLGGELRVRERAGGEVEVVVEMPDRGDVSSLPLSIRQIATRPLFARVSALVDAAGLPDRELEACRDALAAPVTLLVVQGPSPAPMPGVQTVLCDEAADAALGTEVRDRQGRWGSIDAVVCALAPRSGFVDALSSEQLVFRDGVAPAEAVTTLSARAPVLLARRALDMLSASASRAGVTPLLWEIDRLRSHSFELVEDALLDEYARGTAHSIVDADAALLLGAAGGDPRVRLGLLPDADDEQVHAAAAAAVERWQRAAARPGLGGSGQRAVEALQRSAAGVLDRESSSSVRHAG</sequence>
<protein>
    <submittedName>
        <fullName evidence="2">Uncharacterized protein</fullName>
    </submittedName>
</protein>
<evidence type="ECO:0000313" key="2">
    <source>
        <dbReference type="EMBL" id="GEB44992.1"/>
    </source>
</evidence>
<dbReference type="EMBL" id="BJML01000002">
    <property type="protein sequence ID" value="GEB44992.1"/>
    <property type="molecule type" value="Genomic_DNA"/>
</dbReference>